<dbReference type="Proteomes" id="UP000244189">
    <property type="component" value="Unassembled WGS sequence"/>
</dbReference>
<evidence type="ECO:0000313" key="4">
    <source>
        <dbReference type="Proteomes" id="UP000244189"/>
    </source>
</evidence>
<dbReference type="GO" id="GO:0035438">
    <property type="term" value="F:cyclic-di-GMP binding"/>
    <property type="evidence" value="ECO:0007669"/>
    <property type="project" value="InterPro"/>
</dbReference>
<evidence type="ECO:0000259" key="2">
    <source>
        <dbReference type="Pfam" id="PF07238"/>
    </source>
</evidence>
<keyword evidence="4" id="KW-1185">Reference proteome</keyword>
<accession>A0A2T5GKZ9</accession>
<gene>
    <name evidence="3" type="ORF">C8J26_2867</name>
</gene>
<dbReference type="AlphaFoldDB" id="A0A2T5GKZ9"/>
<evidence type="ECO:0000313" key="3">
    <source>
        <dbReference type="EMBL" id="PTQ60007.1"/>
    </source>
</evidence>
<organism evidence="3 4">
    <name type="scientific">Sphingomonas aurantiaca</name>
    <dbReference type="NCBI Taxonomy" id="185949"/>
    <lineage>
        <taxon>Bacteria</taxon>
        <taxon>Pseudomonadati</taxon>
        <taxon>Pseudomonadota</taxon>
        <taxon>Alphaproteobacteria</taxon>
        <taxon>Sphingomonadales</taxon>
        <taxon>Sphingomonadaceae</taxon>
        <taxon>Sphingomonas</taxon>
    </lineage>
</organism>
<dbReference type="SUPFAM" id="SSF141371">
    <property type="entry name" value="PilZ domain-like"/>
    <property type="match status" value="1"/>
</dbReference>
<feature type="domain" description="PilZ" evidence="2">
    <location>
        <begin position="34"/>
        <end position="105"/>
    </location>
</feature>
<feature type="region of interest" description="Disordered" evidence="1">
    <location>
        <begin position="1"/>
        <end position="31"/>
    </location>
</feature>
<name>A0A2T5GKZ9_9SPHN</name>
<protein>
    <submittedName>
        <fullName evidence="3">PilZ domain-containing protein</fullName>
    </submittedName>
</protein>
<feature type="compositionally biased region" description="Basic and acidic residues" evidence="1">
    <location>
        <begin position="1"/>
        <end position="14"/>
    </location>
</feature>
<sequence length="115" mass="12077">MDRCDHMTGGDRTIDSIAPDSASAGSTAGKRALPRDSLLLVGQCRLGDEPGVHEVRVRNLSEAGLMIELDIPADVGSHVWLDLPGIGETSGTVAWCAAGRMGIALDGTIDPRRAR</sequence>
<dbReference type="Pfam" id="PF07238">
    <property type="entry name" value="PilZ"/>
    <property type="match status" value="1"/>
</dbReference>
<dbReference type="EMBL" id="QAOG01000004">
    <property type="protein sequence ID" value="PTQ60007.1"/>
    <property type="molecule type" value="Genomic_DNA"/>
</dbReference>
<proteinExistence type="predicted"/>
<comment type="caution">
    <text evidence="3">The sequence shown here is derived from an EMBL/GenBank/DDBJ whole genome shotgun (WGS) entry which is preliminary data.</text>
</comment>
<dbReference type="InterPro" id="IPR009875">
    <property type="entry name" value="PilZ_domain"/>
</dbReference>
<reference evidence="3 4" key="1">
    <citation type="submission" date="2018-04" db="EMBL/GenBank/DDBJ databases">
        <title>Genomic Encyclopedia of Type Strains, Phase III (KMG-III): the genomes of soil and plant-associated and newly described type strains.</title>
        <authorList>
            <person name="Whitman W."/>
        </authorList>
    </citation>
    <scope>NUCLEOTIDE SEQUENCE [LARGE SCALE GENOMIC DNA]</scope>
    <source>
        <strain evidence="3 4">MA101b</strain>
    </source>
</reference>
<evidence type="ECO:0000256" key="1">
    <source>
        <dbReference type="SAM" id="MobiDB-lite"/>
    </source>
</evidence>